<feature type="transmembrane region" description="Helical" evidence="1">
    <location>
        <begin position="99"/>
        <end position="121"/>
    </location>
</feature>
<feature type="transmembrane region" description="Helical" evidence="1">
    <location>
        <begin position="43"/>
        <end position="65"/>
    </location>
</feature>
<sequence>MPNQQYKQLLVSAAGLVAIDFAYLTVIKGHFARQIAAVQGSPMVVNVSAAIATYVFLIFGLNYFIIRPGRSAWDAFLLGLVVYGVYDFTNLALLSKWQLFTAVTDTLWGGALFYLTTRLVLGLS</sequence>
<keyword evidence="1" id="KW-0472">Membrane</keyword>
<organism evidence="2">
    <name type="scientific">viral metagenome</name>
    <dbReference type="NCBI Taxonomy" id="1070528"/>
    <lineage>
        <taxon>unclassified sequences</taxon>
        <taxon>metagenomes</taxon>
        <taxon>organismal metagenomes</taxon>
    </lineage>
</organism>
<dbReference type="Pfam" id="PF09945">
    <property type="entry name" value="DUF2177"/>
    <property type="match status" value="1"/>
</dbReference>
<reference evidence="2" key="1">
    <citation type="journal article" date="2020" name="Nature">
        <title>Giant virus diversity and host interactions through global metagenomics.</title>
        <authorList>
            <person name="Schulz F."/>
            <person name="Roux S."/>
            <person name="Paez-Espino D."/>
            <person name="Jungbluth S."/>
            <person name="Walsh D.A."/>
            <person name="Denef V.J."/>
            <person name="McMahon K.D."/>
            <person name="Konstantinidis K.T."/>
            <person name="Eloe-Fadrosh E.A."/>
            <person name="Kyrpides N.C."/>
            <person name="Woyke T."/>
        </authorList>
    </citation>
    <scope>NUCLEOTIDE SEQUENCE</scope>
    <source>
        <strain evidence="2">GVMAG-S-1035124-57</strain>
    </source>
</reference>
<accession>A0A6C0M431</accession>
<dbReference type="EMBL" id="MN740633">
    <property type="protein sequence ID" value="QHU36222.1"/>
    <property type="molecule type" value="Genomic_DNA"/>
</dbReference>
<name>A0A6C0M431_9ZZZZ</name>
<feature type="transmembrane region" description="Helical" evidence="1">
    <location>
        <begin position="9"/>
        <end position="31"/>
    </location>
</feature>
<evidence type="ECO:0008006" key="3">
    <source>
        <dbReference type="Google" id="ProtNLM"/>
    </source>
</evidence>
<keyword evidence="1" id="KW-0812">Transmembrane</keyword>
<feature type="transmembrane region" description="Helical" evidence="1">
    <location>
        <begin position="72"/>
        <end position="93"/>
    </location>
</feature>
<keyword evidence="1" id="KW-1133">Transmembrane helix</keyword>
<evidence type="ECO:0000256" key="1">
    <source>
        <dbReference type="SAM" id="Phobius"/>
    </source>
</evidence>
<evidence type="ECO:0000313" key="2">
    <source>
        <dbReference type="EMBL" id="QHU36222.1"/>
    </source>
</evidence>
<proteinExistence type="predicted"/>
<dbReference type="AlphaFoldDB" id="A0A6C0M431"/>
<dbReference type="InterPro" id="IPR018687">
    <property type="entry name" value="DUF2177_membr"/>
</dbReference>
<protein>
    <recommendedName>
        <fullName evidence="3">DUF2177 family protein</fullName>
    </recommendedName>
</protein>